<reference evidence="6 7" key="1">
    <citation type="submission" date="2021-06" db="EMBL/GenBank/DDBJ databases">
        <title>Caerostris extrusa draft genome.</title>
        <authorList>
            <person name="Kono N."/>
            <person name="Arakawa K."/>
        </authorList>
    </citation>
    <scope>NUCLEOTIDE SEQUENCE [LARGE SCALE GENOMIC DNA]</scope>
</reference>
<keyword evidence="4" id="KW-0539">Nucleus</keyword>
<evidence type="ECO:0000313" key="6">
    <source>
        <dbReference type="EMBL" id="GIX81022.1"/>
    </source>
</evidence>
<feature type="domain" description="HSF-type DNA-binding" evidence="5">
    <location>
        <begin position="29"/>
        <end position="68"/>
    </location>
</feature>
<gene>
    <name evidence="6" type="ORF">CEXT_122441</name>
</gene>
<accession>A0AAV4N860</accession>
<dbReference type="InterPro" id="IPR036388">
    <property type="entry name" value="WH-like_DNA-bd_sf"/>
</dbReference>
<organism evidence="6 7">
    <name type="scientific">Caerostris extrusa</name>
    <name type="common">Bark spider</name>
    <name type="synonym">Caerostris bankana</name>
    <dbReference type="NCBI Taxonomy" id="172846"/>
    <lineage>
        <taxon>Eukaryota</taxon>
        <taxon>Metazoa</taxon>
        <taxon>Ecdysozoa</taxon>
        <taxon>Arthropoda</taxon>
        <taxon>Chelicerata</taxon>
        <taxon>Arachnida</taxon>
        <taxon>Araneae</taxon>
        <taxon>Araneomorphae</taxon>
        <taxon>Entelegynae</taxon>
        <taxon>Araneoidea</taxon>
        <taxon>Araneidae</taxon>
        <taxon>Caerostris</taxon>
    </lineage>
</organism>
<proteinExistence type="inferred from homology"/>
<dbReference type="GO" id="GO:0043565">
    <property type="term" value="F:sequence-specific DNA binding"/>
    <property type="evidence" value="ECO:0007669"/>
    <property type="project" value="InterPro"/>
</dbReference>
<evidence type="ECO:0000256" key="2">
    <source>
        <dbReference type="ARBA" id="ARBA00006403"/>
    </source>
</evidence>
<evidence type="ECO:0000259" key="5">
    <source>
        <dbReference type="Pfam" id="PF00447"/>
    </source>
</evidence>
<sequence length="74" mass="8560">MENCKRMPEVELLAGALTENLYYSGILCSKKNLWSTKVISLKTDNISSFVRQLNLYGFRKVYDHTHKQAYKANS</sequence>
<evidence type="ECO:0000256" key="1">
    <source>
        <dbReference type="ARBA" id="ARBA00004123"/>
    </source>
</evidence>
<keyword evidence="3" id="KW-0238">DNA-binding</keyword>
<dbReference type="Pfam" id="PF00447">
    <property type="entry name" value="HSF_DNA-bind"/>
    <property type="match status" value="1"/>
</dbReference>
<dbReference type="EMBL" id="BPLR01003087">
    <property type="protein sequence ID" value="GIX81022.1"/>
    <property type="molecule type" value="Genomic_DNA"/>
</dbReference>
<comment type="similarity">
    <text evidence="2">Belongs to the HSF family.</text>
</comment>
<dbReference type="Gene3D" id="1.10.10.10">
    <property type="entry name" value="Winged helix-like DNA-binding domain superfamily/Winged helix DNA-binding domain"/>
    <property type="match status" value="1"/>
</dbReference>
<evidence type="ECO:0000313" key="7">
    <source>
        <dbReference type="Proteomes" id="UP001054945"/>
    </source>
</evidence>
<keyword evidence="7" id="KW-1185">Reference proteome</keyword>
<dbReference type="GO" id="GO:0003700">
    <property type="term" value="F:DNA-binding transcription factor activity"/>
    <property type="evidence" value="ECO:0007669"/>
    <property type="project" value="InterPro"/>
</dbReference>
<comment type="subcellular location">
    <subcellularLocation>
        <location evidence="1">Nucleus</location>
    </subcellularLocation>
</comment>
<dbReference type="AlphaFoldDB" id="A0AAV4N860"/>
<name>A0AAV4N860_CAEEX</name>
<dbReference type="Proteomes" id="UP001054945">
    <property type="component" value="Unassembled WGS sequence"/>
</dbReference>
<comment type="caution">
    <text evidence="6">The sequence shown here is derived from an EMBL/GenBank/DDBJ whole genome shotgun (WGS) entry which is preliminary data.</text>
</comment>
<dbReference type="InterPro" id="IPR000232">
    <property type="entry name" value="HSF_DNA-bd"/>
</dbReference>
<dbReference type="GO" id="GO:0005634">
    <property type="term" value="C:nucleus"/>
    <property type="evidence" value="ECO:0007669"/>
    <property type="project" value="UniProtKB-SubCell"/>
</dbReference>
<dbReference type="InterPro" id="IPR036390">
    <property type="entry name" value="WH_DNA-bd_sf"/>
</dbReference>
<evidence type="ECO:0000256" key="3">
    <source>
        <dbReference type="ARBA" id="ARBA00023125"/>
    </source>
</evidence>
<dbReference type="SUPFAM" id="SSF46785">
    <property type="entry name" value="Winged helix' DNA-binding domain"/>
    <property type="match status" value="1"/>
</dbReference>
<evidence type="ECO:0000256" key="4">
    <source>
        <dbReference type="ARBA" id="ARBA00023242"/>
    </source>
</evidence>
<protein>
    <recommendedName>
        <fullName evidence="5">HSF-type DNA-binding domain-containing protein</fullName>
    </recommendedName>
</protein>